<dbReference type="InterPro" id="IPR017896">
    <property type="entry name" value="4Fe4S_Fe-S-bd"/>
</dbReference>
<sequence>MPVITLTIDNELISGREGETLLTVIKEHGISLPTLCHMEGLSERGGCRLCIVEVEGSSRPLPACTTPAREGMVVRTRSERLENYRRMLVELMLAERNHYCAVCVSIGHCELQRVAAELGVDHVRYEYLSPKLTMDLSHERFGLDHSRCILCTRCVRVCDEIEGVHTWDISGRGVKSRIIADLNRPWRDSGTCTSCGKCVQVCPTGALFLKGAVVGEMVKDPTMLARVLEGREKKEWEG</sequence>
<dbReference type="PIRSF" id="PIRSF000309">
    <property type="entry name" value="NAD_red_hyd_HoxU"/>
    <property type="match status" value="1"/>
</dbReference>
<dbReference type="PANTHER" id="PTHR24960:SF84">
    <property type="entry name" value="HYDROGENASE SUBUNIT"/>
    <property type="match status" value="1"/>
</dbReference>
<dbReference type="RefSeq" id="WP_039643207.1">
    <property type="nucleotide sequence ID" value="NZ_JXBL01000001.1"/>
</dbReference>
<dbReference type="CDD" id="cd00207">
    <property type="entry name" value="fer2"/>
    <property type="match status" value="1"/>
</dbReference>
<evidence type="ECO:0000256" key="5">
    <source>
        <dbReference type="ARBA" id="ARBA00022714"/>
    </source>
</evidence>
<dbReference type="InterPro" id="IPR001041">
    <property type="entry name" value="2Fe-2S_ferredoxin-type"/>
</dbReference>
<dbReference type="InterPro" id="IPR050157">
    <property type="entry name" value="PSI_iron-sulfur_center"/>
</dbReference>
<accession>A0A0C1TQ98</accession>
<dbReference type="PROSITE" id="PS51839">
    <property type="entry name" value="4FE4S_HC3"/>
    <property type="match status" value="1"/>
</dbReference>
<organism evidence="16 17">
    <name type="scientific">Geobacter soli</name>
    <dbReference type="NCBI Taxonomy" id="1510391"/>
    <lineage>
        <taxon>Bacteria</taxon>
        <taxon>Pseudomonadati</taxon>
        <taxon>Thermodesulfobacteriota</taxon>
        <taxon>Desulfuromonadia</taxon>
        <taxon>Geobacterales</taxon>
        <taxon>Geobacteraceae</taxon>
        <taxon>Geobacter</taxon>
    </lineage>
</organism>
<keyword evidence="17" id="KW-1185">Reference proteome</keyword>
<evidence type="ECO:0000256" key="1">
    <source>
        <dbReference type="ARBA" id="ARBA00001966"/>
    </source>
</evidence>
<evidence type="ECO:0000259" key="15">
    <source>
        <dbReference type="PROSITE" id="PS51839"/>
    </source>
</evidence>
<dbReference type="InterPro" id="IPR016214">
    <property type="entry name" value="NAD-red_Hydgase_HoxS_gsu"/>
</dbReference>
<dbReference type="Gene3D" id="3.30.70.20">
    <property type="match status" value="1"/>
</dbReference>
<name>A0A0C1TQ98_9BACT</name>
<evidence type="ECO:0000256" key="12">
    <source>
        <dbReference type="ARBA" id="ARBA00034078"/>
    </source>
</evidence>
<evidence type="ECO:0000256" key="8">
    <source>
        <dbReference type="ARBA" id="ARBA00023004"/>
    </source>
</evidence>
<protein>
    <submittedName>
        <fullName evidence="16">Bidirectional hydrogenase complex protein HoxU</fullName>
    </submittedName>
</protein>
<dbReference type="PROSITE" id="PS00198">
    <property type="entry name" value="4FE4S_FER_1"/>
    <property type="match status" value="1"/>
</dbReference>
<evidence type="ECO:0000256" key="11">
    <source>
        <dbReference type="ARBA" id="ARBA00023136"/>
    </source>
</evidence>
<dbReference type="FunFam" id="3.30.70.20:FF:000002">
    <property type="entry name" value="NADH-ubiquinone oxidoreductase 75 kDa subunit"/>
    <property type="match status" value="1"/>
</dbReference>
<comment type="cofactor">
    <cofactor evidence="12">
        <name>[2Fe-2S] cluster</name>
        <dbReference type="ChEBI" id="CHEBI:190135"/>
    </cofactor>
</comment>
<reference evidence="16 17" key="1">
    <citation type="submission" date="2015-01" db="EMBL/GenBank/DDBJ databases">
        <title>Genome sequence of the anaerobic bacterium Geobacter soli GSS01, a dissimilatory Fe(III) reducer from soil.</title>
        <authorList>
            <person name="Yang G."/>
            <person name="Zhou S."/>
        </authorList>
    </citation>
    <scope>NUCLEOTIDE SEQUENCE [LARGE SCALE GENOMIC DNA]</scope>
    <source>
        <strain evidence="16 17">GSS01</strain>
    </source>
</reference>
<keyword evidence="10" id="KW-0520">NAD</keyword>
<dbReference type="GO" id="GO:0051537">
    <property type="term" value="F:2 iron, 2 sulfur cluster binding"/>
    <property type="evidence" value="ECO:0007669"/>
    <property type="project" value="UniProtKB-KW"/>
</dbReference>
<keyword evidence="5" id="KW-0001">2Fe-2S</keyword>
<comment type="similarity">
    <text evidence="3">Belongs to the complex I 75 kDa subunit family.</text>
</comment>
<dbReference type="Pfam" id="PF10588">
    <property type="entry name" value="NADH-G_4Fe-4S_3"/>
    <property type="match status" value="1"/>
</dbReference>
<dbReference type="GO" id="GO:0003677">
    <property type="term" value="F:DNA binding"/>
    <property type="evidence" value="ECO:0007669"/>
    <property type="project" value="UniProtKB-KW"/>
</dbReference>
<proteinExistence type="inferred from homology"/>
<evidence type="ECO:0000256" key="3">
    <source>
        <dbReference type="ARBA" id="ARBA00005404"/>
    </source>
</evidence>
<dbReference type="AlphaFoldDB" id="A0A0C1TQ98"/>
<feature type="domain" description="4Fe-4S ferredoxin-type" evidence="14">
    <location>
        <begin position="139"/>
        <end position="169"/>
    </location>
</feature>
<dbReference type="SUPFAM" id="SSF54292">
    <property type="entry name" value="2Fe-2S ferredoxin-like"/>
    <property type="match status" value="1"/>
</dbReference>
<gene>
    <name evidence="16" type="ORF">SE37_01770</name>
</gene>
<dbReference type="Pfam" id="PF13510">
    <property type="entry name" value="Fer2_4"/>
    <property type="match status" value="1"/>
</dbReference>
<evidence type="ECO:0000256" key="9">
    <source>
        <dbReference type="ARBA" id="ARBA00023014"/>
    </source>
</evidence>
<keyword evidence="6" id="KW-0479">Metal-binding</keyword>
<feature type="domain" description="2Fe-2S ferredoxin-type" evidence="13">
    <location>
        <begin position="2"/>
        <end position="80"/>
    </location>
</feature>
<dbReference type="PROSITE" id="PS51085">
    <property type="entry name" value="2FE2S_FER_2"/>
    <property type="match status" value="1"/>
</dbReference>
<dbReference type="InterPro" id="IPR019574">
    <property type="entry name" value="NADH_UbQ_OxRdtase_Gsu_4Fe4S-bd"/>
</dbReference>
<dbReference type="PROSITE" id="PS51379">
    <property type="entry name" value="4FE4S_FER_2"/>
    <property type="match status" value="2"/>
</dbReference>
<comment type="subcellular location">
    <subcellularLocation>
        <location evidence="2">Membrane</location>
    </subcellularLocation>
</comment>
<evidence type="ECO:0000256" key="4">
    <source>
        <dbReference type="ARBA" id="ARBA00022485"/>
    </source>
</evidence>
<dbReference type="Pfam" id="PF22117">
    <property type="entry name" value="Fer4_Nqo3"/>
    <property type="match status" value="1"/>
</dbReference>
<comment type="caution">
    <text evidence="16">The sequence shown here is derived from an EMBL/GenBank/DDBJ whole genome shotgun (WGS) entry which is preliminary data.</text>
</comment>
<dbReference type="EMBL" id="JXBL01000001">
    <property type="protein sequence ID" value="KIE41448.1"/>
    <property type="molecule type" value="Genomic_DNA"/>
</dbReference>
<dbReference type="Proteomes" id="UP000031433">
    <property type="component" value="Unassembled WGS sequence"/>
</dbReference>
<dbReference type="InterPro" id="IPR054351">
    <property type="entry name" value="NADH_UbQ_OxRdtase_ferredoxin"/>
</dbReference>
<evidence type="ECO:0000256" key="6">
    <source>
        <dbReference type="ARBA" id="ARBA00022723"/>
    </source>
</evidence>
<dbReference type="SUPFAM" id="SSF54862">
    <property type="entry name" value="4Fe-4S ferredoxins"/>
    <property type="match status" value="1"/>
</dbReference>
<feature type="domain" description="4Fe-4S His(Cys)3-ligated-type" evidence="15">
    <location>
        <begin position="80"/>
        <end position="119"/>
    </location>
</feature>
<keyword evidence="7" id="KW-1278">Translocase</keyword>
<evidence type="ECO:0000259" key="14">
    <source>
        <dbReference type="PROSITE" id="PS51379"/>
    </source>
</evidence>
<dbReference type="PANTHER" id="PTHR24960">
    <property type="entry name" value="PHOTOSYSTEM I IRON-SULFUR CENTER-RELATED"/>
    <property type="match status" value="1"/>
</dbReference>
<dbReference type="InterPro" id="IPR036010">
    <property type="entry name" value="2Fe-2S_ferredoxin-like_sf"/>
</dbReference>
<evidence type="ECO:0000313" key="16">
    <source>
        <dbReference type="EMBL" id="KIE41448.1"/>
    </source>
</evidence>
<evidence type="ECO:0000256" key="2">
    <source>
        <dbReference type="ARBA" id="ARBA00004370"/>
    </source>
</evidence>
<feature type="domain" description="4Fe-4S ferredoxin-type" evidence="14">
    <location>
        <begin position="183"/>
        <end position="212"/>
    </location>
</feature>
<evidence type="ECO:0000313" key="17">
    <source>
        <dbReference type="Proteomes" id="UP000031433"/>
    </source>
</evidence>
<keyword evidence="11" id="KW-0472">Membrane</keyword>
<evidence type="ECO:0000259" key="13">
    <source>
        <dbReference type="PROSITE" id="PS51085"/>
    </source>
</evidence>
<dbReference type="FunFam" id="3.10.20.740:FF:000004">
    <property type="entry name" value="NADH-quinone oxidoreductase"/>
    <property type="match status" value="1"/>
</dbReference>
<dbReference type="SMART" id="SM00929">
    <property type="entry name" value="NADH-G_4Fe-4S_3"/>
    <property type="match status" value="1"/>
</dbReference>
<dbReference type="GO" id="GO:0016491">
    <property type="term" value="F:oxidoreductase activity"/>
    <property type="evidence" value="ECO:0007669"/>
    <property type="project" value="InterPro"/>
</dbReference>
<dbReference type="Gene3D" id="3.10.20.740">
    <property type="match status" value="1"/>
</dbReference>
<evidence type="ECO:0000256" key="10">
    <source>
        <dbReference type="ARBA" id="ARBA00023027"/>
    </source>
</evidence>
<dbReference type="NCBIfam" id="NF005745">
    <property type="entry name" value="PRK07569.1"/>
    <property type="match status" value="1"/>
</dbReference>
<dbReference type="GO" id="GO:0046872">
    <property type="term" value="F:metal ion binding"/>
    <property type="evidence" value="ECO:0007669"/>
    <property type="project" value="UniProtKB-KW"/>
</dbReference>
<keyword evidence="16" id="KW-0371">Homeobox</keyword>
<keyword evidence="9" id="KW-0411">Iron-sulfur</keyword>
<keyword evidence="8" id="KW-0408">Iron</keyword>
<evidence type="ECO:0000256" key="7">
    <source>
        <dbReference type="ARBA" id="ARBA00022967"/>
    </source>
</evidence>
<dbReference type="GO" id="GO:0051539">
    <property type="term" value="F:4 iron, 4 sulfur cluster binding"/>
    <property type="evidence" value="ECO:0007669"/>
    <property type="project" value="UniProtKB-KW"/>
</dbReference>
<dbReference type="InterPro" id="IPR017900">
    <property type="entry name" value="4Fe4S_Fe_S_CS"/>
</dbReference>
<dbReference type="GO" id="GO:0016020">
    <property type="term" value="C:membrane"/>
    <property type="evidence" value="ECO:0007669"/>
    <property type="project" value="UniProtKB-SubCell"/>
</dbReference>
<keyword evidence="4" id="KW-0004">4Fe-4S</keyword>
<comment type="cofactor">
    <cofactor evidence="1">
        <name>[4Fe-4S] cluster</name>
        <dbReference type="ChEBI" id="CHEBI:49883"/>
    </cofactor>
</comment>